<dbReference type="AlphaFoldDB" id="A0A2W5GMR4"/>
<keyword evidence="3" id="KW-0731">Sigma factor</keyword>
<evidence type="ECO:0000256" key="5">
    <source>
        <dbReference type="ARBA" id="ARBA00023163"/>
    </source>
</evidence>
<feature type="domain" description="RNA polymerase sigma-70 region 2" evidence="6">
    <location>
        <begin position="34"/>
        <end position="101"/>
    </location>
</feature>
<evidence type="ECO:0000313" key="8">
    <source>
        <dbReference type="EMBL" id="PZP47046.1"/>
    </source>
</evidence>
<dbReference type="InterPro" id="IPR039425">
    <property type="entry name" value="RNA_pol_sigma-70-like"/>
</dbReference>
<dbReference type="InterPro" id="IPR007627">
    <property type="entry name" value="RNA_pol_sigma70_r2"/>
</dbReference>
<dbReference type="InterPro" id="IPR036388">
    <property type="entry name" value="WH-like_DNA-bd_sf"/>
</dbReference>
<keyword evidence="2" id="KW-0805">Transcription regulation</keyword>
<evidence type="ECO:0000313" key="9">
    <source>
        <dbReference type="Proteomes" id="UP000249645"/>
    </source>
</evidence>
<dbReference type="InterPro" id="IPR014284">
    <property type="entry name" value="RNA_pol_sigma-70_dom"/>
</dbReference>
<dbReference type="PANTHER" id="PTHR43133">
    <property type="entry name" value="RNA POLYMERASE ECF-TYPE SIGMA FACTO"/>
    <property type="match status" value="1"/>
</dbReference>
<dbReference type="Gene3D" id="1.10.1740.10">
    <property type="match status" value="1"/>
</dbReference>
<name>A0A2W5GMR4_9SPHI</name>
<proteinExistence type="inferred from homology"/>
<protein>
    <submittedName>
        <fullName evidence="8">RNA polymerase</fullName>
    </submittedName>
</protein>
<dbReference type="EMBL" id="QFOI01000205">
    <property type="protein sequence ID" value="PZP47046.1"/>
    <property type="molecule type" value="Genomic_DNA"/>
</dbReference>
<evidence type="ECO:0000256" key="2">
    <source>
        <dbReference type="ARBA" id="ARBA00023015"/>
    </source>
</evidence>
<dbReference type="SUPFAM" id="SSF88946">
    <property type="entry name" value="Sigma2 domain of RNA polymerase sigma factors"/>
    <property type="match status" value="1"/>
</dbReference>
<feature type="domain" description="RNA polymerase sigma factor 70 region 4 type 2" evidence="7">
    <location>
        <begin position="130"/>
        <end position="181"/>
    </location>
</feature>
<evidence type="ECO:0000256" key="4">
    <source>
        <dbReference type="ARBA" id="ARBA00023125"/>
    </source>
</evidence>
<comment type="similarity">
    <text evidence="1">Belongs to the sigma-70 factor family. ECF subfamily.</text>
</comment>
<dbReference type="InterPro" id="IPR013249">
    <property type="entry name" value="RNA_pol_sigma70_r4_t2"/>
</dbReference>
<dbReference type="GO" id="GO:0003677">
    <property type="term" value="F:DNA binding"/>
    <property type="evidence" value="ECO:0007669"/>
    <property type="project" value="UniProtKB-KW"/>
</dbReference>
<keyword evidence="5" id="KW-0804">Transcription</keyword>
<dbReference type="InterPro" id="IPR013325">
    <property type="entry name" value="RNA_pol_sigma_r2"/>
</dbReference>
<gene>
    <name evidence="8" type="ORF">DI598_11485</name>
</gene>
<dbReference type="Pfam" id="PF04542">
    <property type="entry name" value="Sigma70_r2"/>
    <property type="match status" value="1"/>
</dbReference>
<dbReference type="GO" id="GO:0006352">
    <property type="term" value="P:DNA-templated transcription initiation"/>
    <property type="evidence" value="ECO:0007669"/>
    <property type="project" value="InterPro"/>
</dbReference>
<sequence>MFPVGKVNGVLDKNELRNIIFESRKNDRLAQEKLYRSFFGLFYTIAKDYVADKELIIGIVNEAFLKIFMNLDAFDEKKGPFEGWSKRIVQNVCIDTYRKEKNKPFVDEITDDEAQGYFSEQHHSKIFNEDILLVFDKLPETTRKVCKLFLIEGYSHKEIGEMMDINEGTSRWHLMEGKKRLKDLLKDQYGSA</sequence>
<evidence type="ECO:0000259" key="6">
    <source>
        <dbReference type="Pfam" id="PF04542"/>
    </source>
</evidence>
<organism evidence="8 9">
    <name type="scientific">Pseudopedobacter saltans</name>
    <dbReference type="NCBI Taxonomy" id="151895"/>
    <lineage>
        <taxon>Bacteria</taxon>
        <taxon>Pseudomonadati</taxon>
        <taxon>Bacteroidota</taxon>
        <taxon>Sphingobacteriia</taxon>
        <taxon>Sphingobacteriales</taxon>
        <taxon>Sphingobacteriaceae</taxon>
        <taxon>Pseudopedobacter</taxon>
    </lineage>
</organism>
<dbReference type="GO" id="GO:0016987">
    <property type="term" value="F:sigma factor activity"/>
    <property type="evidence" value="ECO:0007669"/>
    <property type="project" value="UniProtKB-KW"/>
</dbReference>
<reference evidence="8 9" key="1">
    <citation type="submission" date="2017-11" db="EMBL/GenBank/DDBJ databases">
        <title>Infants hospitalized years apart are colonized by the same room-sourced microbial strains.</title>
        <authorList>
            <person name="Brooks B."/>
            <person name="Olm M.R."/>
            <person name="Firek B.A."/>
            <person name="Baker R."/>
            <person name="Thomas B.C."/>
            <person name="Morowitz M.J."/>
            <person name="Banfield J.F."/>
        </authorList>
    </citation>
    <scope>NUCLEOTIDE SEQUENCE [LARGE SCALE GENOMIC DNA]</scope>
    <source>
        <strain evidence="8">S2_009_000_R2_76</strain>
    </source>
</reference>
<dbReference type="InterPro" id="IPR013324">
    <property type="entry name" value="RNA_pol_sigma_r3/r4-like"/>
</dbReference>
<comment type="caution">
    <text evidence="8">The sequence shown here is derived from an EMBL/GenBank/DDBJ whole genome shotgun (WGS) entry which is preliminary data.</text>
</comment>
<dbReference type="PANTHER" id="PTHR43133:SF8">
    <property type="entry name" value="RNA POLYMERASE SIGMA FACTOR HI_1459-RELATED"/>
    <property type="match status" value="1"/>
</dbReference>
<dbReference type="Pfam" id="PF08281">
    <property type="entry name" value="Sigma70_r4_2"/>
    <property type="match status" value="1"/>
</dbReference>
<keyword evidence="4" id="KW-0238">DNA-binding</keyword>
<accession>A0A2W5GMR4</accession>
<evidence type="ECO:0000256" key="3">
    <source>
        <dbReference type="ARBA" id="ARBA00023082"/>
    </source>
</evidence>
<dbReference type="Gene3D" id="1.10.10.10">
    <property type="entry name" value="Winged helix-like DNA-binding domain superfamily/Winged helix DNA-binding domain"/>
    <property type="match status" value="1"/>
</dbReference>
<dbReference type="Proteomes" id="UP000249645">
    <property type="component" value="Unassembled WGS sequence"/>
</dbReference>
<evidence type="ECO:0000256" key="1">
    <source>
        <dbReference type="ARBA" id="ARBA00010641"/>
    </source>
</evidence>
<evidence type="ECO:0000259" key="7">
    <source>
        <dbReference type="Pfam" id="PF08281"/>
    </source>
</evidence>
<dbReference type="NCBIfam" id="TIGR02937">
    <property type="entry name" value="sigma70-ECF"/>
    <property type="match status" value="1"/>
</dbReference>
<dbReference type="SUPFAM" id="SSF88659">
    <property type="entry name" value="Sigma3 and sigma4 domains of RNA polymerase sigma factors"/>
    <property type="match status" value="1"/>
</dbReference>